<reference evidence="1" key="1">
    <citation type="journal article" date="2019" name="bioRxiv">
        <title>The Genome of the Zebra Mussel, Dreissena polymorpha: A Resource for Invasive Species Research.</title>
        <authorList>
            <person name="McCartney M.A."/>
            <person name="Auch B."/>
            <person name="Kono T."/>
            <person name="Mallez S."/>
            <person name="Zhang Y."/>
            <person name="Obille A."/>
            <person name="Becker A."/>
            <person name="Abrahante J.E."/>
            <person name="Garbe J."/>
            <person name="Badalamenti J.P."/>
            <person name="Herman A."/>
            <person name="Mangelson H."/>
            <person name="Liachko I."/>
            <person name="Sullivan S."/>
            <person name="Sone E.D."/>
            <person name="Koren S."/>
            <person name="Silverstein K.A.T."/>
            <person name="Beckman K.B."/>
            <person name="Gohl D.M."/>
        </authorList>
    </citation>
    <scope>NUCLEOTIDE SEQUENCE</scope>
    <source>
        <strain evidence="1">Duluth1</strain>
        <tissue evidence="1">Whole animal</tissue>
    </source>
</reference>
<evidence type="ECO:0000313" key="2">
    <source>
        <dbReference type="Proteomes" id="UP000828390"/>
    </source>
</evidence>
<reference evidence="1" key="2">
    <citation type="submission" date="2020-11" db="EMBL/GenBank/DDBJ databases">
        <authorList>
            <person name="McCartney M.A."/>
            <person name="Auch B."/>
            <person name="Kono T."/>
            <person name="Mallez S."/>
            <person name="Becker A."/>
            <person name="Gohl D.M."/>
            <person name="Silverstein K.A.T."/>
            <person name="Koren S."/>
            <person name="Bechman K.B."/>
            <person name="Herman A."/>
            <person name="Abrahante J.E."/>
            <person name="Garbe J."/>
        </authorList>
    </citation>
    <scope>NUCLEOTIDE SEQUENCE</scope>
    <source>
        <strain evidence="1">Duluth1</strain>
        <tissue evidence="1">Whole animal</tissue>
    </source>
</reference>
<name>A0A9D3YAQ1_DREPO</name>
<comment type="caution">
    <text evidence="1">The sequence shown here is derived from an EMBL/GenBank/DDBJ whole genome shotgun (WGS) entry which is preliminary data.</text>
</comment>
<sequence>MTVTTRSICLEGSDCPGVKELTMSPQKETLFRKGRLGCVGRRPELTAAKCYQPKEWASSKTGCANI</sequence>
<gene>
    <name evidence="1" type="ORF">DPMN_082398</name>
</gene>
<dbReference type="AlphaFoldDB" id="A0A9D3YAQ1"/>
<organism evidence="1 2">
    <name type="scientific">Dreissena polymorpha</name>
    <name type="common">Zebra mussel</name>
    <name type="synonym">Mytilus polymorpha</name>
    <dbReference type="NCBI Taxonomy" id="45954"/>
    <lineage>
        <taxon>Eukaryota</taxon>
        <taxon>Metazoa</taxon>
        <taxon>Spiralia</taxon>
        <taxon>Lophotrochozoa</taxon>
        <taxon>Mollusca</taxon>
        <taxon>Bivalvia</taxon>
        <taxon>Autobranchia</taxon>
        <taxon>Heteroconchia</taxon>
        <taxon>Euheterodonta</taxon>
        <taxon>Imparidentia</taxon>
        <taxon>Neoheterodontei</taxon>
        <taxon>Myida</taxon>
        <taxon>Dreissenoidea</taxon>
        <taxon>Dreissenidae</taxon>
        <taxon>Dreissena</taxon>
    </lineage>
</organism>
<evidence type="ECO:0000313" key="1">
    <source>
        <dbReference type="EMBL" id="KAH3694952.1"/>
    </source>
</evidence>
<proteinExistence type="predicted"/>
<dbReference type="Proteomes" id="UP000828390">
    <property type="component" value="Unassembled WGS sequence"/>
</dbReference>
<accession>A0A9D3YAQ1</accession>
<keyword evidence="2" id="KW-1185">Reference proteome</keyword>
<dbReference type="EMBL" id="JAIWYP010000016">
    <property type="protein sequence ID" value="KAH3694952.1"/>
    <property type="molecule type" value="Genomic_DNA"/>
</dbReference>
<protein>
    <submittedName>
        <fullName evidence="1">Uncharacterized protein</fullName>
    </submittedName>
</protein>